<organism evidence="1 2">
    <name type="scientific">Aliidiomarina minuta</name>
    <dbReference type="NCBI Taxonomy" id="880057"/>
    <lineage>
        <taxon>Bacteria</taxon>
        <taxon>Pseudomonadati</taxon>
        <taxon>Pseudomonadota</taxon>
        <taxon>Gammaproteobacteria</taxon>
        <taxon>Alteromonadales</taxon>
        <taxon>Idiomarinaceae</taxon>
        <taxon>Aliidiomarina</taxon>
    </lineage>
</organism>
<dbReference type="EMBL" id="PIPL01000002">
    <property type="protein sequence ID" value="RUO24453.1"/>
    <property type="molecule type" value="Genomic_DNA"/>
</dbReference>
<sequence>MSRRQGANVYTERQMVEFEARYPEVMARLDELHILCVTNAHALPHDSRAREYLLFGAGRRISVLRRAMSRIFETFPLRLERPLPLVGIHDVQIYLQAYVINLFGLFDNLAWAFVLFHDLEDQVGGKFGVGFQRRGTQRFLPQSLRDYVTNEQHRQWNENYLKSYRDALAHRIPLYIPLAQFTPEEGERFNELESEKARCIREHDFERLEQMEGEQRNLGKPMPAFLHSFEEDGARSPVLLHPQLLSDAMAVSEFGELFFDNWQQANRS</sequence>
<dbReference type="Proteomes" id="UP000288293">
    <property type="component" value="Unassembled WGS sequence"/>
</dbReference>
<evidence type="ECO:0000313" key="1">
    <source>
        <dbReference type="EMBL" id="RUO24453.1"/>
    </source>
</evidence>
<comment type="caution">
    <text evidence="1">The sequence shown here is derived from an EMBL/GenBank/DDBJ whole genome shotgun (WGS) entry which is preliminary data.</text>
</comment>
<dbReference type="AlphaFoldDB" id="A0A432W4L8"/>
<gene>
    <name evidence="1" type="ORF">CWE09_11385</name>
</gene>
<reference evidence="1 2" key="1">
    <citation type="journal article" date="2011" name="Front. Microbiol.">
        <title>Genomic signatures of strain selection and enhancement in Bacillus atrophaeus var. globigii, a historical biowarfare simulant.</title>
        <authorList>
            <person name="Gibbons H.S."/>
            <person name="Broomall S.M."/>
            <person name="McNew L.A."/>
            <person name="Daligault H."/>
            <person name="Chapman C."/>
            <person name="Bruce D."/>
            <person name="Karavis M."/>
            <person name="Krepps M."/>
            <person name="McGregor P.A."/>
            <person name="Hong C."/>
            <person name="Park K.H."/>
            <person name="Akmal A."/>
            <person name="Feldman A."/>
            <person name="Lin J.S."/>
            <person name="Chang W.E."/>
            <person name="Higgs B.W."/>
            <person name="Demirev P."/>
            <person name="Lindquist J."/>
            <person name="Liem A."/>
            <person name="Fochler E."/>
            <person name="Read T.D."/>
            <person name="Tapia R."/>
            <person name="Johnson S."/>
            <person name="Bishop-Lilly K.A."/>
            <person name="Detter C."/>
            <person name="Han C."/>
            <person name="Sozhamannan S."/>
            <person name="Rosenzweig C.N."/>
            <person name="Skowronski E.W."/>
        </authorList>
    </citation>
    <scope>NUCLEOTIDE SEQUENCE [LARGE SCALE GENOMIC DNA]</scope>
    <source>
        <strain evidence="1 2">MLST1</strain>
    </source>
</reference>
<protein>
    <submittedName>
        <fullName evidence="1">Uncharacterized protein</fullName>
    </submittedName>
</protein>
<name>A0A432W4L8_9GAMM</name>
<keyword evidence="2" id="KW-1185">Reference proteome</keyword>
<evidence type="ECO:0000313" key="2">
    <source>
        <dbReference type="Proteomes" id="UP000288293"/>
    </source>
</evidence>
<accession>A0A432W4L8</accession>
<proteinExistence type="predicted"/>